<dbReference type="Xenbase" id="XB-GENE-29086351">
    <property type="gene designation" value="LOC101732719"/>
</dbReference>
<comment type="subcellular location">
    <subcellularLocation>
        <location evidence="1">Membrane</location>
        <topology evidence="1">Multi-pass membrane protein</topology>
    </subcellularLocation>
</comment>
<keyword evidence="9" id="KW-1185">Reference proteome</keyword>
<feature type="domain" description="Receptor ligand binding region" evidence="8">
    <location>
        <begin position="106"/>
        <end position="195"/>
    </location>
</feature>
<dbReference type="InterPro" id="IPR000337">
    <property type="entry name" value="GPCR_3"/>
</dbReference>
<dbReference type="OMA" id="STHTDEC"/>
<keyword evidence="6" id="KW-0325">Glycoprotein</keyword>
<sequence length="218" mass="24060">MKWITFFPEQIRGLEHYLKILSGLYCLVPVLLVIVALLLTLPGSAGASACVLEDQSPSGVQQDGDIILGIVLSLFRSRKDEKEIQFNHKPSPRKCNYPSLIYYQHYLAAIFAIEEINQNANILPNLTLGYRIYDACTSESRAAANTLSILTGRAASVPNYSCNDKGTLAAFVGHLLSTLTHVVSDMTTIYRFPQICQAILAEILQHCRGVRAGDKHGH</sequence>
<accession>A0A8J0SWB8</accession>
<dbReference type="AlphaFoldDB" id="A0A8J0SWB8"/>
<evidence type="ECO:0000313" key="10">
    <source>
        <dbReference type="RefSeq" id="XP_012825193.2"/>
    </source>
</evidence>
<dbReference type="AGR" id="Xenbase:XB-GENE-29086351"/>
<dbReference type="SUPFAM" id="SSF53822">
    <property type="entry name" value="Periplasmic binding protein-like I"/>
    <property type="match status" value="1"/>
</dbReference>
<dbReference type="Gene3D" id="3.40.50.2300">
    <property type="match status" value="1"/>
</dbReference>
<evidence type="ECO:0000256" key="3">
    <source>
        <dbReference type="ARBA" id="ARBA00022989"/>
    </source>
</evidence>
<keyword evidence="5 10" id="KW-0675">Receptor</keyword>
<evidence type="ECO:0000256" key="2">
    <source>
        <dbReference type="ARBA" id="ARBA00022692"/>
    </source>
</evidence>
<dbReference type="GeneID" id="101732719"/>
<dbReference type="OrthoDB" id="9049533at2759"/>
<reference evidence="10" key="1">
    <citation type="submission" date="2025-08" db="UniProtKB">
        <authorList>
            <consortium name="RefSeq"/>
        </authorList>
    </citation>
    <scope>IDENTIFICATION</scope>
    <source>
        <strain evidence="10">Nigerian</strain>
        <tissue evidence="10">Liver and blood</tissue>
    </source>
</reference>
<dbReference type="GO" id="GO:0004930">
    <property type="term" value="F:G protein-coupled receptor activity"/>
    <property type="evidence" value="ECO:0007669"/>
    <property type="project" value="InterPro"/>
</dbReference>
<evidence type="ECO:0000256" key="5">
    <source>
        <dbReference type="ARBA" id="ARBA00023170"/>
    </source>
</evidence>
<evidence type="ECO:0000256" key="1">
    <source>
        <dbReference type="ARBA" id="ARBA00004141"/>
    </source>
</evidence>
<feature type="transmembrane region" description="Helical" evidence="7">
    <location>
        <begin position="20"/>
        <end position="41"/>
    </location>
</feature>
<proteinExistence type="predicted"/>
<evidence type="ECO:0000313" key="11">
    <source>
        <dbReference type="Xenbase" id="XB-GENE-29086351"/>
    </source>
</evidence>
<dbReference type="PRINTS" id="PR00248">
    <property type="entry name" value="GPCRMGR"/>
</dbReference>
<gene>
    <name evidence="10 11" type="primary">LOC101732719</name>
</gene>
<dbReference type="InterPro" id="IPR000068">
    <property type="entry name" value="GPCR_3_Ca_sens_rcpt-rel"/>
</dbReference>
<evidence type="ECO:0000256" key="6">
    <source>
        <dbReference type="ARBA" id="ARBA00023180"/>
    </source>
</evidence>
<evidence type="ECO:0000256" key="7">
    <source>
        <dbReference type="SAM" id="Phobius"/>
    </source>
</evidence>
<dbReference type="Proteomes" id="UP000008143">
    <property type="component" value="Chromosome 8"/>
</dbReference>
<dbReference type="RefSeq" id="XP_012825193.2">
    <property type="nucleotide sequence ID" value="XM_012969739.3"/>
</dbReference>
<evidence type="ECO:0000313" key="9">
    <source>
        <dbReference type="Proteomes" id="UP000008143"/>
    </source>
</evidence>
<keyword evidence="3 7" id="KW-1133">Transmembrane helix</keyword>
<name>A0A8J0SWB8_XENTR</name>
<organism evidence="9 10">
    <name type="scientific">Xenopus tropicalis</name>
    <name type="common">Western clawed frog</name>
    <name type="synonym">Silurana tropicalis</name>
    <dbReference type="NCBI Taxonomy" id="8364"/>
    <lineage>
        <taxon>Eukaryota</taxon>
        <taxon>Metazoa</taxon>
        <taxon>Chordata</taxon>
        <taxon>Craniata</taxon>
        <taxon>Vertebrata</taxon>
        <taxon>Euteleostomi</taxon>
        <taxon>Amphibia</taxon>
        <taxon>Batrachia</taxon>
        <taxon>Anura</taxon>
        <taxon>Pipoidea</taxon>
        <taxon>Pipidae</taxon>
        <taxon>Xenopodinae</taxon>
        <taxon>Xenopus</taxon>
        <taxon>Silurana</taxon>
    </lineage>
</organism>
<dbReference type="InterPro" id="IPR001828">
    <property type="entry name" value="ANF_lig-bd_rcpt"/>
</dbReference>
<keyword evidence="4 7" id="KW-0472">Membrane</keyword>
<dbReference type="GO" id="GO:0016020">
    <property type="term" value="C:membrane"/>
    <property type="evidence" value="ECO:0007669"/>
    <property type="project" value="UniProtKB-SubCell"/>
</dbReference>
<evidence type="ECO:0000259" key="8">
    <source>
        <dbReference type="Pfam" id="PF01094"/>
    </source>
</evidence>
<dbReference type="InterPro" id="IPR028082">
    <property type="entry name" value="Peripla_BP_I"/>
</dbReference>
<dbReference type="PANTHER" id="PTHR24061:SF596">
    <property type="entry name" value="VOMERONASAL TYPE-2 RECEPTOR 26"/>
    <property type="match status" value="1"/>
</dbReference>
<dbReference type="PANTHER" id="PTHR24061">
    <property type="entry name" value="CALCIUM-SENSING RECEPTOR-RELATED"/>
    <property type="match status" value="1"/>
</dbReference>
<dbReference type="KEGG" id="xtr:101732719"/>
<evidence type="ECO:0000256" key="4">
    <source>
        <dbReference type="ARBA" id="ARBA00023136"/>
    </source>
</evidence>
<protein>
    <submittedName>
        <fullName evidence="10">Vomeronasal type-2 receptor 26</fullName>
    </submittedName>
</protein>
<dbReference type="Pfam" id="PF01094">
    <property type="entry name" value="ANF_receptor"/>
    <property type="match status" value="1"/>
</dbReference>
<keyword evidence="2 7" id="KW-0812">Transmembrane</keyword>